<name>A0ABR3ZWA6_9LECA</name>
<protein>
    <submittedName>
        <fullName evidence="1">Uncharacterized protein</fullName>
    </submittedName>
</protein>
<gene>
    <name evidence="1" type="ORF">N7G274_009379</name>
</gene>
<dbReference type="Proteomes" id="UP001590950">
    <property type="component" value="Unassembled WGS sequence"/>
</dbReference>
<comment type="caution">
    <text evidence="1">The sequence shown here is derived from an EMBL/GenBank/DDBJ whole genome shotgun (WGS) entry which is preliminary data.</text>
</comment>
<accession>A0ABR3ZWA6</accession>
<dbReference type="Pfam" id="PF06100">
    <property type="entry name" value="MCRA"/>
    <property type="match status" value="1"/>
</dbReference>
<organism evidence="1 2">
    <name type="scientific">Stereocaulon virgatum</name>
    <dbReference type="NCBI Taxonomy" id="373712"/>
    <lineage>
        <taxon>Eukaryota</taxon>
        <taxon>Fungi</taxon>
        <taxon>Dikarya</taxon>
        <taxon>Ascomycota</taxon>
        <taxon>Pezizomycotina</taxon>
        <taxon>Lecanoromycetes</taxon>
        <taxon>OSLEUM clade</taxon>
        <taxon>Lecanoromycetidae</taxon>
        <taxon>Lecanorales</taxon>
        <taxon>Lecanorineae</taxon>
        <taxon>Stereocaulaceae</taxon>
        <taxon>Stereocaulon</taxon>
    </lineage>
</organism>
<keyword evidence="2" id="KW-1185">Reference proteome</keyword>
<dbReference type="InterPro" id="IPR010354">
    <property type="entry name" value="Oleate_hydratase"/>
</dbReference>
<dbReference type="EMBL" id="JBEFKJ010000036">
    <property type="protein sequence ID" value="KAL2037904.1"/>
    <property type="molecule type" value="Genomic_DNA"/>
</dbReference>
<dbReference type="PANTHER" id="PTHR37417">
    <property type="entry name" value="67 KDA MYOSIN-CROSS-REACTIVE ANTIGEN FAMILY PROTEIN (AFU_ORTHOLOGUE AFUA_5G09970)"/>
    <property type="match status" value="1"/>
</dbReference>
<evidence type="ECO:0000313" key="1">
    <source>
        <dbReference type="EMBL" id="KAL2037904.1"/>
    </source>
</evidence>
<evidence type="ECO:0000313" key="2">
    <source>
        <dbReference type="Proteomes" id="UP001590950"/>
    </source>
</evidence>
<sequence length="109" mass="12480">MLNFSYKCLYDSLSIFPSLSTPSKTVMDEIDGFSEIPTNKAHAHARLVARGRQGSEVMKGTSFGLSIEYKWDLLKMMVEPEQSLGCNAINRYFEHSFFRTIFWLLSAIM</sequence>
<proteinExistence type="predicted"/>
<dbReference type="PANTHER" id="PTHR37417:SF2">
    <property type="entry name" value="67 KDA MYOSIN-CROSS-REACTIVE ANTIGEN FAMILY PROTEIN (AFU_ORTHOLOGUE AFUA_5G09970)"/>
    <property type="match status" value="1"/>
</dbReference>
<reference evidence="1 2" key="1">
    <citation type="submission" date="2024-09" db="EMBL/GenBank/DDBJ databases">
        <title>Rethinking Asexuality: The Enigmatic Case of Functional Sexual Genes in Lepraria (Stereocaulaceae).</title>
        <authorList>
            <person name="Doellman M."/>
            <person name="Sun Y."/>
            <person name="Barcenas-Pena A."/>
            <person name="Lumbsch H.T."/>
            <person name="Grewe F."/>
        </authorList>
    </citation>
    <scope>NUCLEOTIDE SEQUENCE [LARGE SCALE GENOMIC DNA]</scope>
    <source>
        <strain evidence="1 2">Mercado 3170</strain>
    </source>
</reference>